<dbReference type="Proteomes" id="UP000002640">
    <property type="component" value="Unassembled WGS sequence"/>
</dbReference>
<dbReference type="InParanoid" id="G4ZSZ8"/>
<keyword evidence="1" id="KW-0472">Membrane</keyword>
<sequence length="384" mass="43776">MVRVTRKGIHFLSVSELLARQSPSSSSLFMLARMAREWSVFMRQPVLPRHSKHHPHSWLRHVTLLRALLVGATLFVCWGYTQLLVRYGSISPAATALFTTAYDGRLADDLPPMSPPWRPPFRVVVSLTTTPSRLDKVMDSVRSLTRQSLQPDQIYVNIPEGPMKRHPERSYDETEIPSELVGLAPLVKVNRCMDDGPATKLLGALRLEDDPTTLIITLDDDFEYPAELVASLAWEAVAKPDDALGVCGWGMLPMWHEVGVVPAYVPYFMRPRGRYVDILQACCGNAYRRGFFSDVEALADIPSVCVTVDDVWIAGYLRTVEQRHSALISKRLDPSDPEWKKEEARSSERQMTLSSFNHEHQVHYKCVQALEEKFQRRWTRNFEE</sequence>
<accession>G4ZSZ8</accession>
<organism evidence="2 3">
    <name type="scientific">Phytophthora sojae (strain P6497)</name>
    <name type="common">Soybean stem and root rot agent</name>
    <name type="synonym">Phytophthora megasperma f. sp. glycines</name>
    <dbReference type="NCBI Taxonomy" id="1094619"/>
    <lineage>
        <taxon>Eukaryota</taxon>
        <taxon>Sar</taxon>
        <taxon>Stramenopiles</taxon>
        <taxon>Oomycota</taxon>
        <taxon>Peronosporomycetes</taxon>
        <taxon>Peronosporales</taxon>
        <taxon>Peronosporaceae</taxon>
        <taxon>Phytophthora</taxon>
    </lineage>
</organism>
<reference evidence="2 3" key="1">
    <citation type="journal article" date="2006" name="Science">
        <title>Phytophthora genome sequences uncover evolutionary origins and mechanisms of pathogenesis.</title>
        <authorList>
            <person name="Tyler B.M."/>
            <person name="Tripathy S."/>
            <person name="Zhang X."/>
            <person name="Dehal P."/>
            <person name="Jiang R.H."/>
            <person name="Aerts A."/>
            <person name="Arredondo F.D."/>
            <person name="Baxter L."/>
            <person name="Bensasson D."/>
            <person name="Beynon J.L."/>
            <person name="Chapman J."/>
            <person name="Damasceno C.M."/>
            <person name="Dorrance A.E."/>
            <person name="Dou D."/>
            <person name="Dickerman A.W."/>
            <person name="Dubchak I.L."/>
            <person name="Garbelotto M."/>
            <person name="Gijzen M."/>
            <person name="Gordon S.G."/>
            <person name="Govers F."/>
            <person name="Grunwald N.J."/>
            <person name="Huang W."/>
            <person name="Ivors K.L."/>
            <person name="Jones R.W."/>
            <person name="Kamoun S."/>
            <person name="Krampis K."/>
            <person name="Lamour K.H."/>
            <person name="Lee M.K."/>
            <person name="McDonald W.H."/>
            <person name="Medina M."/>
            <person name="Meijer H.J."/>
            <person name="Nordberg E.K."/>
            <person name="Maclean D.J."/>
            <person name="Ospina-Giraldo M.D."/>
            <person name="Morris P.F."/>
            <person name="Phuntumart V."/>
            <person name="Putnam N.H."/>
            <person name="Rash S."/>
            <person name="Rose J.K."/>
            <person name="Sakihama Y."/>
            <person name="Salamov A.A."/>
            <person name="Savidor A."/>
            <person name="Scheuring C.F."/>
            <person name="Smith B.M."/>
            <person name="Sobral B.W."/>
            <person name="Terry A."/>
            <person name="Torto-Alalibo T.A."/>
            <person name="Win J."/>
            <person name="Xu Z."/>
            <person name="Zhang H."/>
            <person name="Grigoriev I.V."/>
            <person name="Rokhsar D.S."/>
            <person name="Boore J.L."/>
        </authorList>
    </citation>
    <scope>NUCLEOTIDE SEQUENCE [LARGE SCALE GENOMIC DNA]</scope>
    <source>
        <strain evidence="2 3">P6497</strain>
    </source>
</reference>
<dbReference type="OMA" id="ADIPSVC"/>
<proteinExistence type="predicted"/>
<protein>
    <recommendedName>
        <fullName evidence="4">Glycosyltransferase 2-like domain-containing protein</fullName>
    </recommendedName>
</protein>
<dbReference type="RefSeq" id="XP_009530244.1">
    <property type="nucleotide sequence ID" value="XM_009531949.1"/>
</dbReference>
<dbReference type="AlphaFoldDB" id="G4ZSZ8"/>
<evidence type="ECO:0008006" key="4">
    <source>
        <dbReference type="Google" id="ProtNLM"/>
    </source>
</evidence>
<gene>
    <name evidence="2" type="ORF">PHYSODRAFT_286498</name>
</gene>
<keyword evidence="1" id="KW-0812">Transmembrane</keyword>
<dbReference type="GeneID" id="20640377"/>
<evidence type="ECO:0000256" key="1">
    <source>
        <dbReference type="SAM" id="Phobius"/>
    </source>
</evidence>
<name>G4ZSZ8_PHYSP</name>
<evidence type="ECO:0000313" key="2">
    <source>
        <dbReference type="EMBL" id="EGZ12815.1"/>
    </source>
</evidence>
<dbReference type="EMBL" id="JH159156">
    <property type="protein sequence ID" value="EGZ12815.1"/>
    <property type="molecule type" value="Genomic_DNA"/>
</dbReference>
<dbReference type="KEGG" id="psoj:PHYSODRAFT_286498"/>
<evidence type="ECO:0000313" key="3">
    <source>
        <dbReference type="Proteomes" id="UP000002640"/>
    </source>
</evidence>
<feature type="transmembrane region" description="Helical" evidence="1">
    <location>
        <begin position="58"/>
        <end position="81"/>
    </location>
</feature>
<dbReference type="STRING" id="1094619.G4ZSZ8"/>
<keyword evidence="1" id="KW-1133">Transmembrane helix</keyword>
<keyword evidence="3" id="KW-1185">Reference proteome</keyword>